<feature type="domain" description="PBS-linker" evidence="8">
    <location>
        <begin position="11"/>
        <end position="189"/>
    </location>
</feature>
<dbReference type="AlphaFoldDB" id="A0A367RYH2"/>
<evidence type="ECO:0000256" key="3">
    <source>
        <dbReference type="ARBA" id="ARBA00022738"/>
    </source>
</evidence>
<dbReference type="Pfam" id="PF00427">
    <property type="entry name" value="PBS_linker_poly"/>
    <property type="match status" value="1"/>
</dbReference>
<gene>
    <name evidence="9" type="ORF">A6769_01735</name>
</gene>
<keyword evidence="7" id="KW-1133">Transmembrane helix</keyword>
<dbReference type="Proteomes" id="UP000252085">
    <property type="component" value="Unassembled WGS sequence"/>
</dbReference>
<dbReference type="InterPro" id="IPR038255">
    <property type="entry name" value="PBS_linker_sf"/>
</dbReference>
<dbReference type="Gene3D" id="1.10.3130.20">
    <property type="entry name" value="Phycobilisome linker domain"/>
    <property type="match status" value="1"/>
</dbReference>
<dbReference type="GO" id="GO:0012505">
    <property type="term" value="C:endomembrane system"/>
    <property type="evidence" value="ECO:0007669"/>
    <property type="project" value="UniProtKB-SubCell"/>
</dbReference>
<proteinExistence type="inferred from homology"/>
<comment type="subcellular location">
    <subcellularLocation>
        <location evidence="1">Endomembrane system</location>
    </subcellularLocation>
</comment>
<feature type="transmembrane region" description="Helical" evidence="7">
    <location>
        <begin position="215"/>
        <end position="239"/>
    </location>
</feature>
<evidence type="ECO:0000256" key="6">
    <source>
        <dbReference type="PROSITE-ProRule" id="PRU00775"/>
    </source>
</evidence>
<comment type="caution">
    <text evidence="9">The sequence shown here is derived from an EMBL/GenBank/DDBJ whole genome shotgun (WGS) entry which is preliminary data.</text>
</comment>
<keyword evidence="2" id="KW-0042">Antenna complex</keyword>
<name>A0A367RYH2_NOSPU</name>
<comment type="similarity">
    <text evidence="6">Belongs to the phycobilisome linker protein family.</text>
</comment>
<evidence type="ECO:0000313" key="9">
    <source>
        <dbReference type="EMBL" id="RCJ41657.1"/>
    </source>
</evidence>
<evidence type="ECO:0000256" key="5">
    <source>
        <dbReference type="ARBA" id="ARBA00023136"/>
    </source>
</evidence>
<dbReference type="InterPro" id="IPR001297">
    <property type="entry name" value="PBS_linker_dom"/>
</dbReference>
<keyword evidence="3 6" id="KW-0605">Phycobilisome</keyword>
<accession>A0A367RYH2</accession>
<dbReference type="EMBL" id="LXQE01000029">
    <property type="protein sequence ID" value="RCJ41657.1"/>
    <property type="molecule type" value="Genomic_DNA"/>
</dbReference>
<protein>
    <submittedName>
        <fullName evidence="9">Phycobilisome rod-core linker polypeptide CpcG</fullName>
    </submittedName>
</protein>
<dbReference type="PROSITE" id="PS51445">
    <property type="entry name" value="PBS_LINKER"/>
    <property type="match status" value="1"/>
</dbReference>
<keyword evidence="7" id="KW-0812">Transmembrane</keyword>
<evidence type="ECO:0000256" key="1">
    <source>
        <dbReference type="ARBA" id="ARBA00004308"/>
    </source>
</evidence>
<dbReference type="GO" id="GO:0030089">
    <property type="term" value="C:phycobilisome"/>
    <property type="evidence" value="ECO:0007669"/>
    <property type="project" value="UniProtKB-UniRule"/>
</dbReference>
<keyword evidence="4" id="KW-0793">Thylakoid</keyword>
<evidence type="ECO:0000256" key="4">
    <source>
        <dbReference type="ARBA" id="ARBA00023078"/>
    </source>
</evidence>
<reference evidence="10" key="1">
    <citation type="submission" date="2016-04" db="EMBL/GenBank/DDBJ databases">
        <authorList>
            <person name="Tabuchi Yagui T.R."/>
        </authorList>
    </citation>
    <scope>NUCLEOTIDE SEQUENCE [LARGE SCALE GENOMIC DNA]</scope>
</reference>
<keyword evidence="5 7" id="KW-0472">Membrane</keyword>
<dbReference type="GO" id="GO:0015979">
    <property type="term" value="P:photosynthesis"/>
    <property type="evidence" value="ECO:0007669"/>
    <property type="project" value="InterPro"/>
</dbReference>
<evidence type="ECO:0000256" key="2">
    <source>
        <dbReference type="ARBA" id="ARBA00022549"/>
    </source>
</evidence>
<evidence type="ECO:0000313" key="10">
    <source>
        <dbReference type="Proteomes" id="UP000252085"/>
    </source>
</evidence>
<evidence type="ECO:0000256" key="7">
    <source>
        <dbReference type="SAM" id="Phobius"/>
    </source>
</evidence>
<organism evidence="9 10">
    <name type="scientific">Nostoc punctiforme NIES-2108</name>
    <dbReference type="NCBI Taxonomy" id="1356359"/>
    <lineage>
        <taxon>Bacteria</taxon>
        <taxon>Bacillati</taxon>
        <taxon>Cyanobacteriota</taxon>
        <taxon>Cyanophyceae</taxon>
        <taxon>Nostocales</taxon>
        <taxon>Nostocaceae</taxon>
        <taxon>Nostoc</taxon>
    </lineage>
</organism>
<sequence>MPIPLLSYSPSSRNHRVSGYEILGDEQPRIYTAEYLQSSLEMDALIKAAYRQIFHEQQMLDSNRQTSLESQLRTGQITVRDFIRGLAISDAFRRLNYESNNNYRFVQICVQRLLGREVYNEREKLAWSIVLASKGLHRFINDLVDSEEYMSNFGYNTVPYQRRRILQGHSLGELPFARMARYGEDYRDKLPLPMTRKQVEPFNLQTFLRSSDRDVVLLLLASTLALIVLFSLLTTFGYLPKFGGY</sequence>
<evidence type="ECO:0000259" key="8">
    <source>
        <dbReference type="PROSITE" id="PS51445"/>
    </source>
</evidence>
<dbReference type="PANTHER" id="PTHR34011">
    <property type="entry name" value="PHYCOBILISOME 32.1 KDA LINKER POLYPEPTIDE, PHYCOCYANIN-ASSOCIATED, ROD 2-RELATED"/>
    <property type="match status" value="1"/>
</dbReference>